<dbReference type="AlphaFoldDB" id="A0A5C1DE17"/>
<proteinExistence type="predicted"/>
<gene>
    <name evidence="4" type="ORF">FYK34_00325</name>
</gene>
<evidence type="ECO:0000313" key="4">
    <source>
        <dbReference type="EMBL" id="QEL54137.1"/>
    </source>
</evidence>
<evidence type="ECO:0000259" key="3">
    <source>
        <dbReference type="Pfam" id="PF13511"/>
    </source>
</evidence>
<keyword evidence="1" id="KW-0175">Coiled coil</keyword>
<dbReference type="InterPro" id="IPR025392">
    <property type="entry name" value="DUF4124"/>
</dbReference>
<feature type="chain" id="PRO_5023004852" evidence="2">
    <location>
        <begin position="27"/>
        <end position="164"/>
    </location>
</feature>
<reference evidence="4 5" key="1">
    <citation type="submission" date="2019-08" db="EMBL/GenBank/DDBJ databases">
        <title>Chromobacterium paludis, a novel bacterium isolated from a Maryland marsh pond.</title>
        <authorList>
            <person name="Blackburn M.B."/>
            <person name="Gundersen-Rindal D.E."/>
        </authorList>
    </citation>
    <scope>NUCLEOTIDE SEQUENCE [LARGE SCALE GENOMIC DNA]</scope>
    <source>
        <strain evidence="5">IIBBL 257-1</strain>
    </source>
</reference>
<feature type="domain" description="DUF4124" evidence="3">
    <location>
        <begin position="16"/>
        <end position="68"/>
    </location>
</feature>
<evidence type="ECO:0000256" key="1">
    <source>
        <dbReference type="SAM" id="Coils"/>
    </source>
</evidence>
<feature type="coiled-coil region" evidence="1">
    <location>
        <begin position="80"/>
        <end position="107"/>
    </location>
</feature>
<evidence type="ECO:0000313" key="5">
    <source>
        <dbReference type="Proteomes" id="UP000322079"/>
    </source>
</evidence>
<evidence type="ECO:0000256" key="2">
    <source>
        <dbReference type="SAM" id="SignalP"/>
    </source>
</evidence>
<dbReference type="KEGG" id="chrm:FYK34_00325"/>
<sequence>MTSLFLEPAMRSLYFLCLALAWQACAAQVVKCRDEAGRIAYGQQPCPAGHERLELSSQPFSVVEQGEQGKAATQRYRRDLQDWAGQQEKARQKAAVAEERARREQRKKWLAERERCQRLAEKKRVLHDNARQAASKKEADRAQMRLAKVEDQMQDRACHLYKDD</sequence>
<dbReference type="Proteomes" id="UP000322079">
    <property type="component" value="Chromosome"/>
</dbReference>
<keyword evidence="2" id="KW-0732">Signal</keyword>
<dbReference type="Pfam" id="PF13511">
    <property type="entry name" value="DUF4124"/>
    <property type="match status" value="1"/>
</dbReference>
<protein>
    <submittedName>
        <fullName evidence="4">DUF4124 domain-containing protein</fullName>
    </submittedName>
</protein>
<organism evidence="4 5">
    <name type="scientific">Chromobacterium paludis</name>
    <dbReference type="NCBI Taxonomy" id="2605945"/>
    <lineage>
        <taxon>Bacteria</taxon>
        <taxon>Pseudomonadati</taxon>
        <taxon>Pseudomonadota</taxon>
        <taxon>Betaproteobacteria</taxon>
        <taxon>Neisseriales</taxon>
        <taxon>Chromobacteriaceae</taxon>
        <taxon>Chromobacterium</taxon>
    </lineage>
</organism>
<feature type="signal peptide" evidence="2">
    <location>
        <begin position="1"/>
        <end position="26"/>
    </location>
</feature>
<dbReference type="EMBL" id="CP043473">
    <property type="protein sequence ID" value="QEL54137.1"/>
    <property type="molecule type" value="Genomic_DNA"/>
</dbReference>
<keyword evidence="5" id="KW-1185">Reference proteome</keyword>
<name>A0A5C1DE17_9NEIS</name>
<accession>A0A5C1DE17</accession>